<dbReference type="STRING" id="4572.M7Z610"/>
<dbReference type="AlphaFoldDB" id="M7Z610"/>
<gene>
    <name evidence="1" type="ORF">TRIUR3_23452</name>
</gene>
<dbReference type="EMBL" id="KD255467">
    <property type="protein sequence ID" value="EMS47835.1"/>
    <property type="molecule type" value="Genomic_DNA"/>
</dbReference>
<evidence type="ECO:0000313" key="1">
    <source>
        <dbReference type="EMBL" id="EMS47835.1"/>
    </source>
</evidence>
<accession>M7Z610</accession>
<name>M7Z610_TRIUA</name>
<dbReference type="SUPFAM" id="SSF81383">
    <property type="entry name" value="F-box domain"/>
    <property type="match status" value="1"/>
</dbReference>
<sequence>MDKLSAQMLGSIFLCLPDPADLGHTSVACKSFCDLIADSYFRRQHHKRHTSPLLGFVGKFGDFHRAISSHPSAPAAKPVDNACDFSFSFPPRTESIIYGIVDIREGRVLLAIVNEVFGEEVCDEDICIVEADEGSLGMFLTYQDYDTSKIIYWQSEALELERVCYMILDEAYPYSNLPLPYALPTVASGPKETQQTRTIVEEMEDAQEMEDDEYPFQDLAVDFQLLEEENDNDDDFLSEPTVTFELTVEETKKQVAASIGHSNVWNSHPNNYGSGSMPCLWQLTWPDPQVRADVLQAVFPQQRKDIGFIKVWVNYVSVLMHLFLLYISFISEYLNVHVVHRLILDY</sequence>
<protein>
    <recommendedName>
        <fullName evidence="2">F-box domain-containing protein</fullName>
    </recommendedName>
</protein>
<dbReference type="PANTHER" id="PTHR31264">
    <property type="entry name" value="OS07G0554500 PROTEIN-RELATED"/>
    <property type="match status" value="1"/>
</dbReference>
<proteinExistence type="predicted"/>
<dbReference type="InterPro" id="IPR036047">
    <property type="entry name" value="F-box-like_dom_sf"/>
</dbReference>
<organism evidence="1">
    <name type="scientific">Triticum urartu</name>
    <name type="common">Red wild einkorn</name>
    <name type="synonym">Crithodium urartu</name>
    <dbReference type="NCBI Taxonomy" id="4572"/>
    <lineage>
        <taxon>Eukaryota</taxon>
        <taxon>Viridiplantae</taxon>
        <taxon>Streptophyta</taxon>
        <taxon>Embryophyta</taxon>
        <taxon>Tracheophyta</taxon>
        <taxon>Spermatophyta</taxon>
        <taxon>Magnoliopsida</taxon>
        <taxon>Liliopsida</taxon>
        <taxon>Poales</taxon>
        <taxon>Poaceae</taxon>
        <taxon>BOP clade</taxon>
        <taxon>Pooideae</taxon>
        <taxon>Triticodae</taxon>
        <taxon>Triticeae</taxon>
        <taxon>Triticinae</taxon>
        <taxon>Triticum</taxon>
    </lineage>
</organism>
<reference evidence="1" key="1">
    <citation type="journal article" date="2013" name="Nature">
        <title>Draft genome of the wheat A-genome progenitor Triticum urartu.</title>
        <authorList>
            <person name="Ling H.Q."/>
            <person name="Zhao S."/>
            <person name="Liu D."/>
            <person name="Wang J."/>
            <person name="Sun H."/>
            <person name="Zhang C."/>
            <person name="Fan H."/>
            <person name="Li D."/>
            <person name="Dong L."/>
            <person name="Tao Y."/>
            <person name="Gao C."/>
            <person name="Wu H."/>
            <person name="Li Y."/>
            <person name="Cui Y."/>
            <person name="Guo X."/>
            <person name="Zheng S."/>
            <person name="Wang B."/>
            <person name="Yu K."/>
            <person name="Liang Q."/>
            <person name="Yang W."/>
            <person name="Lou X."/>
            <person name="Chen J."/>
            <person name="Feng M."/>
            <person name="Jian J."/>
            <person name="Zhang X."/>
            <person name="Luo G."/>
            <person name="Jiang Y."/>
            <person name="Liu J."/>
            <person name="Wang Z."/>
            <person name="Sha Y."/>
            <person name="Zhang B."/>
            <person name="Wu H."/>
            <person name="Tang D."/>
            <person name="Shen Q."/>
            <person name="Xue P."/>
            <person name="Zou S."/>
            <person name="Wang X."/>
            <person name="Liu X."/>
            <person name="Wang F."/>
            <person name="Yang Y."/>
            <person name="An X."/>
            <person name="Dong Z."/>
            <person name="Zhang K."/>
            <person name="Zhang X."/>
            <person name="Luo M.C."/>
            <person name="Dvorak J."/>
            <person name="Tong Y."/>
            <person name="Wang J."/>
            <person name="Yang H."/>
            <person name="Li Z."/>
            <person name="Wang D."/>
            <person name="Zhang A."/>
            <person name="Wang J."/>
        </authorList>
    </citation>
    <scope>NUCLEOTIDE SEQUENCE</scope>
</reference>
<evidence type="ECO:0008006" key="2">
    <source>
        <dbReference type="Google" id="ProtNLM"/>
    </source>
</evidence>
<dbReference type="PANTHER" id="PTHR31264:SF23">
    <property type="entry name" value="F-BOX DOMAIN-CONTAINING PROTEIN"/>
    <property type="match status" value="1"/>
</dbReference>